<name>A0ABQ4JNU9_SALAC</name>
<evidence type="ECO:0000256" key="1">
    <source>
        <dbReference type="SAM" id="MobiDB-lite"/>
    </source>
</evidence>
<proteinExistence type="predicted"/>
<organism evidence="2 3">
    <name type="scientific">Salinispora arenicola</name>
    <dbReference type="NCBI Taxonomy" id="168697"/>
    <lineage>
        <taxon>Bacteria</taxon>
        <taxon>Bacillati</taxon>
        <taxon>Actinomycetota</taxon>
        <taxon>Actinomycetes</taxon>
        <taxon>Micromonosporales</taxon>
        <taxon>Micromonosporaceae</taxon>
        <taxon>Salinispora</taxon>
    </lineage>
</organism>
<reference evidence="2 3" key="1">
    <citation type="submission" date="2021-03" db="EMBL/GenBank/DDBJ databases">
        <title>Whole genome shotgun sequence of Salinispora arenicola NBRC 105043.</title>
        <authorList>
            <person name="Komaki H."/>
            <person name="Tamura T."/>
        </authorList>
    </citation>
    <scope>NUCLEOTIDE SEQUENCE [LARGE SCALE GENOMIC DNA]</scope>
    <source>
        <strain evidence="2 3">NBRC 105043</strain>
    </source>
</reference>
<evidence type="ECO:0000313" key="3">
    <source>
        <dbReference type="Proteomes" id="UP000677457"/>
    </source>
</evidence>
<accession>A0ABQ4JNU9</accession>
<gene>
    <name evidence="2" type="ORF">Sar04_12690</name>
</gene>
<feature type="region of interest" description="Disordered" evidence="1">
    <location>
        <begin position="1"/>
        <end position="38"/>
    </location>
</feature>
<sequence length="126" mass="13298">MSGNPLGGRTAVARTAQGVSDDRSGSGDRNRGDVGDWSVQPGEYDVAFWVPNKVDHGTHSSTGICGQVTTADGDRGVLGRCTEVSAVRETVTGGHNPRCGDKGTGASLFPADSKVRQEWKFFRCGR</sequence>
<protein>
    <submittedName>
        <fullName evidence="2">Uncharacterized protein</fullName>
    </submittedName>
</protein>
<dbReference type="Proteomes" id="UP000677457">
    <property type="component" value="Unassembled WGS sequence"/>
</dbReference>
<dbReference type="EMBL" id="BOQM01000009">
    <property type="protein sequence ID" value="GIM83538.1"/>
    <property type="molecule type" value="Genomic_DNA"/>
</dbReference>
<comment type="caution">
    <text evidence="2">The sequence shown here is derived from an EMBL/GenBank/DDBJ whole genome shotgun (WGS) entry which is preliminary data.</text>
</comment>
<keyword evidence="3" id="KW-1185">Reference proteome</keyword>
<evidence type="ECO:0000313" key="2">
    <source>
        <dbReference type="EMBL" id="GIM83538.1"/>
    </source>
</evidence>
<feature type="compositionally biased region" description="Basic and acidic residues" evidence="1">
    <location>
        <begin position="20"/>
        <end position="34"/>
    </location>
</feature>